<dbReference type="InterPro" id="IPR035965">
    <property type="entry name" value="PAS-like_dom_sf"/>
</dbReference>
<dbReference type="Pfam" id="PF00512">
    <property type="entry name" value="HisKA"/>
    <property type="match status" value="1"/>
</dbReference>
<feature type="domain" description="Response regulatory" evidence="10">
    <location>
        <begin position="10"/>
        <end position="126"/>
    </location>
</feature>
<sequence>MNETNLTKGNILIVDDTPDNLRLLSTMLVEQGYEVRSVINGAMAIMGAKAEPPDLILLDINMPKMNGYEVCQHLKADNQTQEIPIIFISALEDVFDKLQAFSVGGVDYITKPFQVEEVLARIETHLTICRLQKQLKEQNKQLKNEIDQRTKAEEKFACIFRTSPNPIAIVGLEKGEILEANPSFLKLSGFTEQEVIGHTANEIWIGKDKEAIATAIQQLPQTGIIYNREFELRTKTGELKIVLFSLELIELSGQLCALLIANDITERKRLENEFISLVSHELRTPLTSLMGSLDLLESGQLGQLSNSGIKVLNIAINNTERLIRLINNILDLERMKSGKITIDKHYCNSADLMQQATETLQVMADQSQIQIITQPVDIEIVADSDRLLQTFTNLLNNAIKFSEPMTQILFSTEIINKQILFVIKDQGRGIPADKTEIIFERFQQVDASDSRTKGGTGLGLAICRQIIEQHNGKIWVESTLGKGSSFFILLPL</sequence>
<dbReference type="SMART" id="SM00448">
    <property type="entry name" value="REC"/>
    <property type="match status" value="1"/>
</dbReference>
<protein>
    <recommendedName>
        <fullName evidence="2">histidine kinase</fullName>
        <ecNumber evidence="2">2.7.13.3</ecNumber>
    </recommendedName>
</protein>
<dbReference type="Gene3D" id="3.30.565.10">
    <property type="entry name" value="Histidine kinase-like ATPase, C-terminal domain"/>
    <property type="match status" value="1"/>
</dbReference>
<dbReference type="InterPro" id="IPR036890">
    <property type="entry name" value="HATPase_C_sf"/>
</dbReference>
<dbReference type="FunFam" id="3.30.565.10:FF:000006">
    <property type="entry name" value="Sensor histidine kinase WalK"/>
    <property type="match status" value="1"/>
</dbReference>
<evidence type="ECO:0000256" key="3">
    <source>
        <dbReference type="ARBA" id="ARBA00022553"/>
    </source>
</evidence>
<dbReference type="SMART" id="SM00091">
    <property type="entry name" value="PAS"/>
    <property type="match status" value="1"/>
</dbReference>
<dbReference type="InterPro" id="IPR003594">
    <property type="entry name" value="HATPase_dom"/>
</dbReference>
<dbReference type="SMART" id="SM00388">
    <property type="entry name" value="HisKA"/>
    <property type="match status" value="1"/>
</dbReference>
<evidence type="ECO:0000256" key="1">
    <source>
        <dbReference type="ARBA" id="ARBA00000085"/>
    </source>
</evidence>
<accession>A0A2T1LVM5</accession>
<dbReference type="Gene3D" id="1.10.287.130">
    <property type="match status" value="1"/>
</dbReference>
<evidence type="ECO:0000259" key="9">
    <source>
        <dbReference type="PROSITE" id="PS50109"/>
    </source>
</evidence>
<evidence type="ECO:0000313" key="13">
    <source>
        <dbReference type="Proteomes" id="UP000239001"/>
    </source>
</evidence>
<dbReference type="PRINTS" id="PR00344">
    <property type="entry name" value="BCTRLSENSOR"/>
</dbReference>
<comment type="catalytic activity">
    <reaction evidence="1">
        <text>ATP + protein L-histidine = ADP + protein N-phospho-L-histidine.</text>
        <dbReference type="EC" id="2.7.13.3"/>
    </reaction>
</comment>
<dbReference type="SUPFAM" id="SSF55785">
    <property type="entry name" value="PYP-like sensor domain (PAS domain)"/>
    <property type="match status" value="1"/>
</dbReference>
<keyword evidence="5 12" id="KW-0418">Kinase</keyword>
<dbReference type="GO" id="GO:0009927">
    <property type="term" value="F:histidine phosphotransfer kinase activity"/>
    <property type="evidence" value="ECO:0007669"/>
    <property type="project" value="TreeGrafter"/>
</dbReference>
<dbReference type="PANTHER" id="PTHR43047:SF72">
    <property type="entry name" value="OSMOSENSING HISTIDINE PROTEIN KINASE SLN1"/>
    <property type="match status" value="1"/>
</dbReference>
<evidence type="ECO:0000256" key="2">
    <source>
        <dbReference type="ARBA" id="ARBA00012438"/>
    </source>
</evidence>
<dbReference type="Pfam" id="PF00072">
    <property type="entry name" value="Response_reg"/>
    <property type="match status" value="1"/>
</dbReference>
<dbReference type="CDD" id="cd00082">
    <property type="entry name" value="HisKA"/>
    <property type="match status" value="1"/>
</dbReference>
<dbReference type="Pfam" id="PF13426">
    <property type="entry name" value="PAS_9"/>
    <property type="match status" value="1"/>
</dbReference>
<comment type="caution">
    <text evidence="12">The sequence shown here is derived from an EMBL/GenBank/DDBJ whole genome shotgun (WGS) entry which is preliminary data.</text>
</comment>
<evidence type="ECO:0000256" key="6">
    <source>
        <dbReference type="ARBA" id="ARBA00023012"/>
    </source>
</evidence>
<evidence type="ECO:0000256" key="5">
    <source>
        <dbReference type="ARBA" id="ARBA00022777"/>
    </source>
</evidence>
<dbReference type="SMART" id="SM00387">
    <property type="entry name" value="HATPase_c"/>
    <property type="match status" value="1"/>
</dbReference>
<feature type="modified residue" description="4-aspartylphosphate" evidence="8">
    <location>
        <position position="59"/>
    </location>
</feature>
<evidence type="ECO:0000256" key="8">
    <source>
        <dbReference type="PROSITE-ProRule" id="PRU00169"/>
    </source>
</evidence>
<gene>
    <name evidence="12" type="ORF">C7H19_15770</name>
</gene>
<dbReference type="PANTHER" id="PTHR43047">
    <property type="entry name" value="TWO-COMPONENT HISTIDINE PROTEIN KINASE"/>
    <property type="match status" value="1"/>
</dbReference>
<dbReference type="InterPro" id="IPR003661">
    <property type="entry name" value="HisK_dim/P_dom"/>
</dbReference>
<dbReference type="PROSITE" id="PS50112">
    <property type="entry name" value="PAS"/>
    <property type="match status" value="1"/>
</dbReference>
<evidence type="ECO:0000259" key="11">
    <source>
        <dbReference type="PROSITE" id="PS50112"/>
    </source>
</evidence>
<reference evidence="12 13" key="1">
    <citation type="submission" date="2018-03" db="EMBL/GenBank/DDBJ databases">
        <title>The ancient ancestry and fast evolution of plastids.</title>
        <authorList>
            <person name="Moore K.R."/>
            <person name="Magnabosco C."/>
            <person name="Momper L."/>
            <person name="Gold D.A."/>
            <person name="Bosak T."/>
            <person name="Fournier G.P."/>
        </authorList>
    </citation>
    <scope>NUCLEOTIDE SEQUENCE [LARGE SCALE GENOMIC DNA]</scope>
    <source>
        <strain evidence="12 13">CCALA 016</strain>
    </source>
</reference>
<keyword evidence="7" id="KW-0472">Membrane</keyword>
<dbReference type="Proteomes" id="UP000239001">
    <property type="component" value="Unassembled WGS sequence"/>
</dbReference>
<organism evidence="12 13">
    <name type="scientific">Aphanothece hegewaldii CCALA 016</name>
    <dbReference type="NCBI Taxonomy" id="2107694"/>
    <lineage>
        <taxon>Bacteria</taxon>
        <taxon>Bacillati</taxon>
        <taxon>Cyanobacteriota</taxon>
        <taxon>Cyanophyceae</taxon>
        <taxon>Oscillatoriophycideae</taxon>
        <taxon>Chroococcales</taxon>
        <taxon>Aphanothecaceae</taxon>
        <taxon>Aphanothece</taxon>
    </lineage>
</organism>
<dbReference type="PROSITE" id="PS50110">
    <property type="entry name" value="RESPONSE_REGULATORY"/>
    <property type="match status" value="1"/>
</dbReference>
<evidence type="ECO:0000259" key="10">
    <source>
        <dbReference type="PROSITE" id="PS50110"/>
    </source>
</evidence>
<feature type="domain" description="PAS" evidence="11">
    <location>
        <begin position="152"/>
        <end position="223"/>
    </location>
</feature>
<keyword evidence="4" id="KW-0808">Transferase</keyword>
<dbReference type="Gene3D" id="3.30.450.20">
    <property type="entry name" value="PAS domain"/>
    <property type="match status" value="1"/>
</dbReference>
<dbReference type="Pfam" id="PF02518">
    <property type="entry name" value="HATPase_c"/>
    <property type="match status" value="1"/>
</dbReference>
<keyword evidence="6" id="KW-0902">Two-component regulatory system</keyword>
<dbReference type="SUPFAM" id="SSF52172">
    <property type="entry name" value="CheY-like"/>
    <property type="match status" value="1"/>
</dbReference>
<name>A0A2T1LVM5_9CHRO</name>
<dbReference type="NCBIfam" id="TIGR00229">
    <property type="entry name" value="sensory_box"/>
    <property type="match status" value="1"/>
</dbReference>
<dbReference type="EMBL" id="PXOH01000018">
    <property type="protein sequence ID" value="PSF35694.1"/>
    <property type="molecule type" value="Genomic_DNA"/>
</dbReference>
<dbReference type="RefSeq" id="WP_106457882.1">
    <property type="nucleotide sequence ID" value="NZ_PXOH01000018.1"/>
</dbReference>
<dbReference type="GO" id="GO:0005886">
    <property type="term" value="C:plasma membrane"/>
    <property type="evidence" value="ECO:0007669"/>
    <property type="project" value="TreeGrafter"/>
</dbReference>
<dbReference type="InterPro" id="IPR001789">
    <property type="entry name" value="Sig_transdc_resp-reg_receiver"/>
</dbReference>
<dbReference type="PROSITE" id="PS50109">
    <property type="entry name" value="HIS_KIN"/>
    <property type="match status" value="1"/>
</dbReference>
<dbReference type="Gene3D" id="3.40.50.2300">
    <property type="match status" value="1"/>
</dbReference>
<feature type="domain" description="Histidine kinase" evidence="9">
    <location>
        <begin position="277"/>
        <end position="492"/>
    </location>
</feature>
<dbReference type="SUPFAM" id="SSF47384">
    <property type="entry name" value="Homodimeric domain of signal transducing histidine kinase"/>
    <property type="match status" value="1"/>
</dbReference>
<evidence type="ECO:0000313" key="12">
    <source>
        <dbReference type="EMBL" id="PSF35694.1"/>
    </source>
</evidence>
<dbReference type="AlphaFoldDB" id="A0A2T1LVM5"/>
<dbReference type="OrthoDB" id="1927110at2"/>
<dbReference type="InterPro" id="IPR036097">
    <property type="entry name" value="HisK_dim/P_sf"/>
</dbReference>
<dbReference type="InterPro" id="IPR000014">
    <property type="entry name" value="PAS"/>
</dbReference>
<dbReference type="CDD" id="cd19920">
    <property type="entry name" value="REC_PA4781-like"/>
    <property type="match status" value="1"/>
</dbReference>
<dbReference type="InterPro" id="IPR011006">
    <property type="entry name" value="CheY-like_superfamily"/>
</dbReference>
<proteinExistence type="predicted"/>
<keyword evidence="13" id="KW-1185">Reference proteome</keyword>
<reference evidence="12 13" key="2">
    <citation type="submission" date="2018-03" db="EMBL/GenBank/DDBJ databases">
        <authorList>
            <person name="Keele B.F."/>
        </authorList>
    </citation>
    <scope>NUCLEOTIDE SEQUENCE [LARGE SCALE GENOMIC DNA]</scope>
    <source>
        <strain evidence="12 13">CCALA 016</strain>
    </source>
</reference>
<dbReference type="InterPro" id="IPR005467">
    <property type="entry name" value="His_kinase_dom"/>
</dbReference>
<dbReference type="GO" id="GO:0000155">
    <property type="term" value="F:phosphorelay sensor kinase activity"/>
    <property type="evidence" value="ECO:0007669"/>
    <property type="project" value="InterPro"/>
</dbReference>
<dbReference type="SUPFAM" id="SSF55874">
    <property type="entry name" value="ATPase domain of HSP90 chaperone/DNA topoisomerase II/histidine kinase"/>
    <property type="match status" value="1"/>
</dbReference>
<evidence type="ECO:0000256" key="4">
    <source>
        <dbReference type="ARBA" id="ARBA00022679"/>
    </source>
</evidence>
<dbReference type="CDD" id="cd00130">
    <property type="entry name" value="PAS"/>
    <property type="match status" value="1"/>
</dbReference>
<dbReference type="FunFam" id="1.10.287.130:FF:000001">
    <property type="entry name" value="Two-component sensor histidine kinase"/>
    <property type="match status" value="1"/>
</dbReference>
<keyword evidence="3 8" id="KW-0597">Phosphoprotein</keyword>
<dbReference type="InterPro" id="IPR004358">
    <property type="entry name" value="Sig_transdc_His_kin-like_C"/>
</dbReference>
<dbReference type="EC" id="2.7.13.3" evidence="2"/>
<evidence type="ECO:0000256" key="7">
    <source>
        <dbReference type="ARBA" id="ARBA00023136"/>
    </source>
</evidence>